<sequence length="142" mass="16033">EKSKEWLAVLLLPLTELDNIGVRNTLQDLGLAEDIPGCYDYDNQTNYFRWRKGYRDGESSVREREFPVIYFDGQDFPAKSAVGWVAAKDLRTLDVNAAQSSLVPHFQSVRKFLRDRAAPQPAEVIVAKSGVDRTDSFNGILP</sequence>
<gene>
    <name evidence="1" type="ORF">B0J15DRAFT_401040</name>
</gene>
<keyword evidence="2" id="KW-1185">Reference proteome</keyword>
<name>A0A9P9GZW7_FUSSL</name>
<protein>
    <submittedName>
        <fullName evidence="1">Uncharacterized protein</fullName>
    </submittedName>
</protein>
<accession>A0A9P9GZW7</accession>
<dbReference type="OrthoDB" id="5234017at2759"/>
<comment type="caution">
    <text evidence="1">The sequence shown here is derived from an EMBL/GenBank/DDBJ whole genome shotgun (WGS) entry which is preliminary data.</text>
</comment>
<dbReference type="EMBL" id="JAGTJS010000014">
    <property type="protein sequence ID" value="KAH7248431.1"/>
    <property type="molecule type" value="Genomic_DNA"/>
</dbReference>
<evidence type="ECO:0000313" key="2">
    <source>
        <dbReference type="Proteomes" id="UP000736672"/>
    </source>
</evidence>
<reference evidence="1" key="1">
    <citation type="journal article" date="2021" name="Nat. Commun.">
        <title>Genetic determinants of endophytism in the Arabidopsis root mycobiome.</title>
        <authorList>
            <person name="Mesny F."/>
            <person name="Miyauchi S."/>
            <person name="Thiergart T."/>
            <person name="Pickel B."/>
            <person name="Atanasova L."/>
            <person name="Karlsson M."/>
            <person name="Huettel B."/>
            <person name="Barry K.W."/>
            <person name="Haridas S."/>
            <person name="Chen C."/>
            <person name="Bauer D."/>
            <person name="Andreopoulos W."/>
            <person name="Pangilinan J."/>
            <person name="LaButti K."/>
            <person name="Riley R."/>
            <person name="Lipzen A."/>
            <person name="Clum A."/>
            <person name="Drula E."/>
            <person name="Henrissat B."/>
            <person name="Kohler A."/>
            <person name="Grigoriev I.V."/>
            <person name="Martin F.M."/>
            <person name="Hacquard S."/>
        </authorList>
    </citation>
    <scope>NUCLEOTIDE SEQUENCE</scope>
    <source>
        <strain evidence="1">FSSC 5 MPI-SDFR-AT-0091</strain>
    </source>
</reference>
<feature type="non-terminal residue" evidence="1">
    <location>
        <position position="1"/>
    </location>
</feature>
<proteinExistence type="predicted"/>
<organism evidence="1 2">
    <name type="scientific">Fusarium solani</name>
    <name type="common">Filamentous fungus</name>
    <dbReference type="NCBI Taxonomy" id="169388"/>
    <lineage>
        <taxon>Eukaryota</taxon>
        <taxon>Fungi</taxon>
        <taxon>Dikarya</taxon>
        <taxon>Ascomycota</taxon>
        <taxon>Pezizomycotina</taxon>
        <taxon>Sordariomycetes</taxon>
        <taxon>Hypocreomycetidae</taxon>
        <taxon>Hypocreales</taxon>
        <taxon>Nectriaceae</taxon>
        <taxon>Fusarium</taxon>
        <taxon>Fusarium solani species complex</taxon>
    </lineage>
</organism>
<evidence type="ECO:0000313" key="1">
    <source>
        <dbReference type="EMBL" id="KAH7248431.1"/>
    </source>
</evidence>
<dbReference type="Proteomes" id="UP000736672">
    <property type="component" value="Unassembled WGS sequence"/>
</dbReference>
<dbReference type="AlphaFoldDB" id="A0A9P9GZW7"/>